<name>A0AB34J2Q1_PRYPA</name>
<evidence type="ECO:0000313" key="1">
    <source>
        <dbReference type="EMBL" id="KAL1511140.1"/>
    </source>
</evidence>
<accession>A0AB34J2Q1</accession>
<protein>
    <recommendedName>
        <fullName evidence="3">Thioredoxin</fullName>
    </recommendedName>
</protein>
<gene>
    <name evidence="1" type="ORF">AB1Y20_005959</name>
</gene>
<dbReference type="Proteomes" id="UP001515480">
    <property type="component" value="Unassembled WGS sequence"/>
</dbReference>
<evidence type="ECO:0008006" key="3">
    <source>
        <dbReference type="Google" id="ProtNLM"/>
    </source>
</evidence>
<reference evidence="1 2" key="1">
    <citation type="journal article" date="2024" name="Science">
        <title>Giant polyketide synthase enzymes in the biosynthesis of giant marine polyether toxins.</title>
        <authorList>
            <person name="Fallon T.R."/>
            <person name="Shende V.V."/>
            <person name="Wierzbicki I.H."/>
            <person name="Pendleton A.L."/>
            <person name="Watervoot N.F."/>
            <person name="Auber R.P."/>
            <person name="Gonzalez D.J."/>
            <person name="Wisecaver J.H."/>
            <person name="Moore B.S."/>
        </authorList>
    </citation>
    <scope>NUCLEOTIDE SEQUENCE [LARGE SCALE GENOMIC DNA]</scope>
    <source>
        <strain evidence="1 2">12B1</strain>
    </source>
</reference>
<sequence length="148" mass="15808">MSVRWDNYSQVRQAMLASTPRGAVPDPTPSAPRLLVVAFIDQSSPPALATAATLESIRSAREVDGFAQLFLLEASAEAARAAELGLVSTPALAFYWDARPLIVRRPDWADGALLVGPLPHATLLEVMRHARECCIGAAGGELVLSLDF</sequence>
<proteinExistence type="predicted"/>
<organism evidence="1 2">
    <name type="scientific">Prymnesium parvum</name>
    <name type="common">Toxic golden alga</name>
    <dbReference type="NCBI Taxonomy" id="97485"/>
    <lineage>
        <taxon>Eukaryota</taxon>
        <taxon>Haptista</taxon>
        <taxon>Haptophyta</taxon>
        <taxon>Prymnesiophyceae</taxon>
        <taxon>Prymnesiales</taxon>
        <taxon>Prymnesiaceae</taxon>
        <taxon>Prymnesium</taxon>
    </lineage>
</organism>
<dbReference type="AlphaFoldDB" id="A0AB34J2Q1"/>
<evidence type="ECO:0000313" key="2">
    <source>
        <dbReference type="Proteomes" id="UP001515480"/>
    </source>
</evidence>
<comment type="caution">
    <text evidence="1">The sequence shown here is derived from an EMBL/GenBank/DDBJ whole genome shotgun (WGS) entry which is preliminary data.</text>
</comment>
<dbReference type="EMBL" id="JBGBPQ010000014">
    <property type="protein sequence ID" value="KAL1511140.1"/>
    <property type="molecule type" value="Genomic_DNA"/>
</dbReference>
<keyword evidence="2" id="KW-1185">Reference proteome</keyword>